<accession>A0A6J2T0G6</accession>
<dbReference type="PANTHER" id="PTHR20977:SF0">
    <property type="entry name" value="AT13385P-RELATED"/>
    <property type="match status" value="1"/>
</dbReference>
<dbReference type="Pfam" id="PF07248">
    <property type="entry name" value="DUF1431"/>
    <property type="match status" value="1"/>
</dbReference>
<dbReference type="PANTHER" id="PTHR20977">
    <property type="entry name" value="AT13385P-RELATED"/>
    <property type="match status" value="1"/>
</dbReference>
<dbReference type="OrthoDB" id="7812215at2759"/>
<evidence type="ECO:0000313" key="2">
    <source>
        <dbReference type="RefSeq" id="XP_030081920.1"/>
    </source>
</evidence>
<dbReference type="OMA" id="KYQVTWN"/>
<reference evidence="2" key="1">
    <citation type="submission" date="2025-08" db="UniProtKB">
        <authorList>
            <consortium name="RefSeq"/>
        </authorList>
    </citation>
    <scope>IDENTIFICATION</scope>
    <source>
        <strain evidence="2">15085-1641.00</strain>
        <tissue evidence="2">Whole body</tissue>
    </source>
</reference>
<dbReference type="KEGG" id="dhe:115483799"/>
<dbReference type="RefSeq" id="XP_030081920.1">
    <property type="nucleotide sequence ID" value="XM_030226060.1"/>
</dbReference>
<dbReference type="Proteomes" id="UP000504633">
    <property type="component" value="Unplaced"/>
</dbReference>
<evidence type="ECO:0000313" key="1">
    <source>
        <dbReference type="Proteomes" id="UP000504633"/>
    </source>
</evidence>
<dbReference type="SMART" id="SM00689">
    <property type="entry name" value="DM6"/>
    <property type="match status" value="1"/>
</dbReference>
<dbReference type="GeneID" id="115483799"/>
<sequence>MLSLAKRCRVGSSTNVAFLASFPLANRLVRHYSGKCDDGKPESTCGLVLNEYTCGLKPTEPYTSKKYSAKPKFVSMWALKDCERSPCVMDLRYDMKYYSISDKKKRKYQVTWNECPRLLIKPKKVCLYEKIKHPKIERRVRPSLSGRRPLVPKTVTALPKTACVYVKSVCCKTGRLPPTCKTIASSPGKCEKRKAPYPSYSECLKDPTIPPPPVECNCISNVYTCDAWATLRRRLLLGKPPAKVCGEA</sequence>
<protein>
    <submittedName>
        <fullName evidence="2">Uncharacterized protein LOC115483799</fullName>
    </submittedName>
</protein>
<name>A0A6J2T0G6_DROHY</name>
<dbReference type="AlphaFoldDB" id="A0A6J2T0G6"/>
<organism evidence="1 2">
    <name type="scientific">Drosophila hydei</name>
    <name type="common">Fruit fly</name>
    <dbReference type="NCBI Taxonomy" id="7224"/>
    <lineage>
        <taxon>Eukaryota</taxon>
        <taxon>Metazoa</taxon>
        <taxon>Ecdysozoa</taxon>
        <taxon>Arthropoda</taxon>
        <taxon>Hexapoda</taxon>
        <taxon>Insecta</taxon>
        <taxon>Pterygota</taxon>
        <taxon>Neoptera</taxon>
        <taxon>Endopterygota</taxon>
        <taxon>Diptera</taxon>
        <taxon>Brachycera</taxon>
        <taxon>Muscomorpha</taxon>
        <taxon>Ephydroidea</taxon>
        <taxon>Drosophilidae</taxon>
        <taxon>Drosophila</taxon>
    </lineage>
</organism>
<proteinExistence type="predicted"/>
<dbReference type="InterPro" id="IPR006611">
    <property type="entry name" value="DUF1431_DROsp"/>
</dbReference>
<gene>
    <name evidence="2" type="primary">LOC115483799</name>
</gene>
<keyword evidence="1" id="KW-1185">Reference proteome</keyword>